<proteinExistence type="inferred from homology"/>
<dbReference type="NCBIfam" id="TIGR00756">
    <property type="entry name" value="PPR"/>
    <property type="match status" value="6"/>
</dbReference>
<gene>
    <name evidence="4" type="ORF">KI387_040375</name>
</gene>
<dbReference type="FunFam" id="1.25.40.10:FF:000361">
    <property type="entry name" value="Pentatricopeptide repeat-containing protein chloroplastic"/>
    <property type="match status" value="1"/>
</dbReference>
<dbReference type="GO" id="GO:0003729">
    <property type="term" value="F:mRNA binding"/>
    <property type="evidence" value="ECO:0007669"/>
    <property type="project" value="UniProtKB-ARBA"/>
</dbReference>
<dbReference type="PROSITE" id="PS51375">
    <property type="entry name" value="PPR"/>
    <property type="match status" value="8"/>
</dbReference>
<feature type="repeat" description="PPR" evidence="3">
    <location>
        <begin position="119"/>
        <end position="153"/>
    </location>
</feature>
<dbReference type="Proteomes" id="UP000824469">
    <property type="component" value="Unassembled WGS sequence"/>
</dbReference>
<feature type="repeat" description="PPR" evidence="3">
    <location>
        <begin position="387"/>
        <end position="421"/>
    </location>
</feature>
<dbReference type="InterPro" id="IPR046960">
    <property type="entry name" value="PPR_At4g14850-like_plant"/>
</dbReference>
<dbReference type="FunFam" id="1.25.40.10:FF:000090">
    <property type="entry name" value="Pentatricopeptide repeat-containing protein, chloroplastic"/>
    <property type="match status" value="1"/>
</dbReference>
<dbReference type="OMA" id="QCECTED"/>
<comment type="caution">
    <text evidence="4">The sequence shown here is derived from an EMBL/GenBank/DDBJ whole genome shotgun (WGS) entry which is preliminary data.</text>
</comment>
<protein>
    <recommendedName>
        <fullName evidence="6">Pentatricopeptide repeat-containing protein</fullName>
    </recommendedName>
</protein>
<dbReference type="Pfam" id="PF13041">
    <property type="entry name" value="PPR_2"/>
    <property type="match status" value="5"/>
</dbReference>
<dbReference type="FunFam" id="1.25.40.10:FF:000381">
    <property type="entry name" value="Pentatricopeptide repeat-containing protein"/>
    <property type="match status" value="1"/>
</dbReference>
<dbReference type="InterPro" id="IPR046848">
    <property type="entry name" value="E_motif"/>
</dbReference>
<dbReference type="PANTHER" id="PTHR24015:SF548">
    <property type="entry name" value="OS08G0340900 PROTEIN"/>
    <property type="match status" value="1"/>
</dbReference>
<evidence type="ECO:0000256" key="2">
    <source>
        <dbReference type="ARBA" id="ARBA00061659"/>
    </source>
</evidence>
<keyword evidence="1" id="KW-0677">Repeat</keyword>
<feature type="repeat" description="PPR" evidence="3">
    <location>
        <begin position="719"/>
        <end position="753"/>
    </location>
</feature>
<feature type="repeat" description="PPR" evidence="3">
    <location>
        <begin position="820"/>
        <end position="854"/>
    </location>
</feature>
<dbReference type="FunFam" id="1.25.40.10:FF:000073">
    <property type="entry name" value="Pentatricopeptide repeat-containing protein chloroplastic"/>
    <property type="match status" value="3"/>
</dbReference>
<dbReference type="EMBL" id="JAHRHJ020000129">
    <property type="protein sequence ID" value="KAH9294421.1"/>
    <property type="molecule type" value="Genomic_DNA"/>
</dbReference>
<dbReference type="FunFam" id="1.25.40.10:FF:000348">
    <property type="entry name" value="Pentatricopeptide repeat-containing protein chloroplastic"/>
    <property type="match status" value="1"/>
</dbReference>
<evidence type="ECO:0000313" key="4">
    <source>
        <dbReference type="EMBL" id="KAH9294421.1"/>
    </source>
</evidence>
<dbReference type="PANTHER" id="PTHR24015">
    <property type="entry name" value="OS07G0578800 PROTEIN-RELATED"/>
    <property type="match status" value="1"/>
</dbReference>
<dbReference type="Gene3D" id="1.25.40.10">
    <property type="entry name" value="Tetratricopeptide repeat domain"/>
    <property type="match status" value="8"/>
</dbReference>
<feature type="repeat" description="PPR" evidence="3">
    <location>
        <begin position="657"/>
        <end position="691"/>
    </location>
</feature>
<feature type="repeat" description="PPR" evidence="3">
    <location>
        <begin position="586"/>
        <end position="620"/>
    </location>
</feature>
<reference evidence="4 5" key="1">
    <citation type="journal article" date="2021" name="Nat. Plants">
        <title>The Taxus genome provides insights into paclitaxel biosynthesis.</title>
        <authorList>
            <person name="Xiong X."/>
            <person name="Gou J."/>
            <person name="Liao Q."/>
            <person name="Li Y."/>
            <person name="Zhou Q."/>
            <person name="Bi G."/>
            <person name="Li C."/>
            <person name="Du R."/>
            <person name="Wang X."/>
            <person name="Sun T."/>
            <person name="Guo L."/>
            <person name="Liang H."/>
            <person name="Lu P."/>
            <person name="Wu Y."/>
            <person name="Zhang Z."/>
            <person name="Ro D.K."/>
            <person name="Shang Y."/>
            <person name="Huang S."/>
            <person name="Yan J."/>
        </authorList>
    </citation>
    <scope>NUCLEOTIDE SEQUENCE [LARGE SCALE GENOMIC DNA]</scope>
    <source>
        <strain evidence="4">Ta-2019</strain>
    </source>
</reference>
<comment type="similarity">
    <text evidence="2">Belongs to the PPR family. PCMP-E subfamily.</text>
</comment>
<sequence>MKTILYSILSREEDVVLHQYAPLKLNSASYQNAAKYNITTLLNMLQWQRSALHYTKLNLFLKLMHSHTNSTASFISVPMQQLRTKIPNNESIFTVYKGNSFKKAPIRIDSTNQHGITVDAETYATLLQACADANALEEGKQIHSQIISSNFEQNLFLLNKLISMYAKCSNPLDARLVFDRIDKQNLISWNAMFRAYAMHGFCEEVLELFSTKQSEGRGIDNFTFPSVLKACAGLCALDKGKEIHGLVIRCGFERDLGVGKGIVNMYAKCGSVEDARQMFNKIHQRDVVLWNAMIAGYSQNGYYHEALEVFSGMQSSGEVPNCVTVATVLQVCACLGFTELGKNVHACAIKCGLESEVLVGNAVVNMYAKCKGIWDAFRVFNEINQKDVVSWNGMIAGYGQIGQDKQALQLFYQMLMSGVKPNTITILCVLSVCGLWQGKEIHGFVIRSRLQLDVSVGNALVVMYSKCRTIEYAKRVFDKMEERDVISWNAIIAGYAQNEYFVDSLDLFGQMQLVGVKPDPVTIASVLPACACLENLQKGKGIHAYIIQNEALEVDIAVSNALISLYASCGSLEFAGRVFASMAERDLVSWNAMISAYAQKGHCSEAINLFHQMEKTCVRPDSVTISSVVSACARPSALKLGMEIHAYTVKISNLNSDVVVGNALVDMYAKCGRMLAARQVFDKMLYRNIVSENVLITGYANSGDKEGAKDVFDKMCERNISSWNAMIALNTQHGYDSEALELFREVQMAGIQPNSITVASVLSACSHVAALQRGKEIHDYIIRRGLDSDVFVTSAIVDMYAKCGSLRYACQVFEMSSKLDVVIWTTMISGHAIHGYGEDALSIFCQMKQAGLKPDHVTFTAVLTACSHAGLVDHGWQSFNCMINYYCITPNMEHYACMVDLLGRAGHLQEAHDFIESMPLNPNSSVWGALLAACRIHRNTDLGEHVAEYLFELEPTNTGNYVLLSNIYAAAGKWDGVQRIRKLMKEKGLNKMPGCSWIE</sequence>
<dbReference type="InterPro" id="IPR011990">
    <property type="entry name" value="TPR-like_helical_dom_sf"/>
</dbReference>
<dbReference type="InterPro" id="IPR002885">
    <property type="entry name" value="PPR_rpt"/>
</dbReference>
<dbReference type="Pfam" id="PF20431">
    <property type="entry name" value="E_motif"/>
    <property type="match status" value="1"/>
</dbReference>
<keyword evidence="5" id="KW-1185">Reference proteome</keyword>
<dbReference type="GO" id="GO:0009451">
    <property type="term" value="P:RNA modification"/>
    <property type="evidence" value="ECO:0007669"/>
    <property type="project" value="InterPro"/>
</dbReference>
<evidence type="ECO:0000256" key="1">
    <source>
        <dbReference type="ARBA" id="ARBA00022737"/>
    </source>
</evidence>
<evidence type="ECO:0000256" key="3">
    <source>
        <dbReference type="PROSITE-ProRule" id="PRU00708"/>
    </source>
</evidence>
<evidence type="ECO:0008006" key="6">
    <source>
        <dbReference type="Google" id="ProtNLM"/>
    </source>
</evidence>
<feature type="repeat" description="PPR" evidence="3">
    <location>
        <begin position="484"/>
        <end position="518"/>
    </location>
</feature>
<organism evidence="4 5">
    <name type="scientific">Taxus chinensis</name>
    <name type="common">Chinese yew</name>
    <name type="synonym">Taxus wallichiana var. chinensis</name>
    <dbReference type="NCBI Taxonomy" id="29808"/>
    <lineage>
        <taxon>Eukaryota</taxon>
        <taxon>Viridiplantae</taxon>
        <taxon>Streptophyta</taxon>
        <taxon>Embryophyta</taxon>
        <taxon>Tracheophyta</taxon>
        <taxon>Spermatophyta</taxon>
        <taxon>Pinopsida</taxon>
        <taxon>Pinidae</taxon>
        <taxon>Conifers II</taxon>
        <taxon>Cupressales</taxon>
        <taxon>Taxaceae</taxon>
        <taxon>Taxus</taxon>
    </lineage>
</organism>
<feature type="non-terminal residue" evidence="4">
    <location>
        <position position="999"/>
    </location>
</feature>
<dbReference type="AlphaFoldDB" id="A0AA38C8J2"/>
<name>A0AA38C8J2_TAXCH</name>
<accession>A0AA38C8J2</accession>
<dbReference type="Pfam" id="PF01535">
    <property type="entry name" value="PPR"/>
    <property type="match status" value="5"/>
</dbReference>
<feature type="repeat" description="PPR" evidence="3">
    <location>
        <begin position="286"/>
        <end position="320"/>
    </location>
</feature>
<evidence type="ECO:0000313" key="5">
    <source>
        <dbReference type="Proteomes" id="UP000824469"/>
    </source>
</evidence>